<organism evidence="1 2">
    <name type="scientific">Hibiscus sabdariffa</name>
    <name type="common">roselle</name>
    <dbReference type="NCBI Taxonomy" id="183260"/>
    <lineage>
        <taxon>Eukaryota</taxon>
        <taxon>Viridiplantae</taxon>
        <taxon>Streptophyta</taxon>
        <taxon>Embryophyta</taxon>
        <taxon>Tracheophyta</taxon>
        <taxon>Spermatophyta</taxon>
        <taxon>Magnoliopsida</taxon>
        <taxon>eudicotyledons</taxon>
        <taxon>Gunneridae</taxon>
        <taxon>Pentapetalae</taxon>
        <taxon>rosids</taxon>
        <taxon>malvids</taxon>
        <taxon>Malvales</taxon>
        <taxon>Malvaceae</taxon>
        <taxon>Malvoideae</taxon>
        <taxon>Hibiscus</taxon>
    </lineage>
</organism>
<dbReference type="Proteomes" id="UP001472677">
    <property type="component" value="Unassembled WGS sequence"/>
</dbReference>
<protein>
    <submittedName>
        <fullName evidence="1">Uncharacterized protein</fullName>
    </submittedName>
</protein>
<gene>
    <name evidence="1" type="ORF">V6N12_025201</name>
</gene>
<reference evidence="1 2" key="1">
    <citation type="journal article" date="2024" name="G3 (Bethesda)">
        <title>Genome assembly of Hibiscus sabdariffa L. provides insights into metabolisms of medicinal natural products.</title>
        <authorList>
            <person name="Kim T."/>
        </authorList>
    </citation>
    <scope>NUCLEOTIDE SEQUENCE [LARGE SCALE GENOMIC DNA]</scope>
    <source>
        <strain evidence="1">TK-2024</strain>
        <tissue evidence="1">Old leaves</tissue>
    </source>
</reference>
<keyword evidence="2" id="KW-1185">Reference proteome</keyword>
<name>A0ABR2BLP5_9ROSI</name>
<dbReference type="EMBL" id="JBBPBM010000104">
    <property type="protein sequence ID" value="KAK8508098.1"/>
    <property type="molecule type" value="Genomic_DNA"/>
</dbReference>
<proteinExistence type="predicted"/>
<comment type="caution">
    <text evidence="1">The sequence shown here is derived from an EMBL/GenBank/DDBJ whole genome shotgun (WGS) entry which is preliminary data.</text>
</comment>
<sequence>MIMQLLHNSWDDLLDWIQRAGKGKTLKATIDRLAWNNFNYHIWLERNGRLHGKDPKLDVGVFDIINHDVKCRLLGCRRCSPPGSCIAEAWGLQ</sequence>
<evidence type="ECO:0000313" key="1">
    <source>
        <dbReference type="EMBL" id="KAK8508098.1"/>
    </source>
</evidence>
<evidence type="ECO:0000313" key="2">
    <source>
        <dbReference type="Proteomes" id="UP001472677"/>
    </source>
</evidence>
<accession>A0ABR2BLP5</accession>